<gene>
    <name evidence="4" type="ORF">CAPTEDRAFT_204485</name>
</gene>
<name>R7TCV1_CAPTE</name>
<keyword evidence="2" id="KW-1133">Transmembrane helix</keyword>
<keyword evidence="2" id="KW-0812">Transmembrane</keyword>
<dbReference type="EMBL" id="KB310433">
    <property type="protein sequence ID" value="ELT91583.1"/>
    <property type="molecule type" value="Genomic_DNA"/>
</dbReference>
<dbReference type="EMBL" id="AMQN01013730">
    <property type="status" value="NOT_ANNOTATED_CDS"/>
    <property type="molecule type" value="Genomic_DNA"/>
</dbReference>
<proteinExistence type="predicted"/>
<protein>
    <submittedName>
        <fullName evidence="4 5">Uncharacterized protein</fullName>
    </submittedName>
</protein>
<keyword evidence="3" id="KW-0732">Signal</keyword>
<evidence type="ECO:0000256" key="3">
    <source>
        <dbReference type="SAM" id="SignalP"/>
    </source>
</evidence>
<evidence type="ECO:0000313" key="6">
    <source>
        <dbReference type="Proteomes" id="UP000014760"/>
    </source>
</evidence>
<reference evidence="5" key="3">
    <citation type="submission" date="2015-06" db="UniProtKB">
        <authorList>
            <consortium name="EnsemblMetazoa"/>
        </authorList>
    </citation>
    <scope>IDENTIFICATION</scope>
</reference>
<evidence type="ECO:0000256" key="1">
    <source>
        <dbReference type="SAM" id="MobiDB-lite"/>
    </source>
</evidence>
<dbReference type="HOGENOM" id="CLU_1333061_0_0_1"/>
<reference evidence="6" key="1">
    <citation type="submission" date="2012-12" db="EMBL/GenBank/DDBJ databases">
        <authorList>
            <person name="Hellsten U."/>
            <person name="Grimwood J."/>
            <person name="Chapman J.A."/>
            <person name="Shapiro H."/>
            <person name="Aerts A."/>
            <person name="Otillar R.P."/>
            <person name="Terry A.Y."/>
            <person name="Boore J.L."/>
            <person name="Simakov O."/>
            <person name="Marletaz F."/>
            <person name="Cho S.-J."/>
            <person name="Edsinger-Gonzales E."/>
            <person name="Havlak P."/>
            <person name="Kuo D.-H."/>
            <person name="Larsson T."/>
            <person name="Lv J."/>
            <person name="Arendt D."/>
            <person name="Savage R."/>
            <person name="Osoegawa K."/>
            <person name="de Jong P."/>
            <person name="Lindberg D.R."/>
            <person name="Seaver E.C."/>
            <person name="Weisblat D.A."/>
            <person name="Putnam N.H."/>
            <person name="Grigoriev I.V."/>
            <person name="Rokhsar D.S."/>
        </authorList>
    </citation>
    <scope>NUCLEOTIDE SEQUENCE</scope>
    <source>
        <strain evidence="6">I ESC-2004</strain>
    </source>
</reference>
<keyword evidence="2" id="KW-0472">Membrane</keyword>
<sequence length="206" mass="23014">MSRWILLSLLGYAAANLEIHIGDVQSGNFSARNRRESFITTVLLNPQIGREAPELDPDAFSPGPEKCSSGNRDIRPLVTGAVWEIYRDLLIGVIILVHIFLFVIISWICCRKCNDAKELTSDSENGQKNNPMMKTSKIVVEMSISDDEITSNEDPMLEDIPPASISNSSGQHIGDDEDELIVPLDQMPAEELVQPENKFQLENTRF</sequence>
<evidence type="ECO:0000256" key="2">
    <source>
        <dbReference type="SAM" id="Phobius"/>
    </source>
</evidence>
<feature type="transmembrane region" description="Helical" evidence="2">
    <location>
        <begin position="89"/>
        <end position="110"/>
    </location>
</feature>
<dbReference type="Proteomes" id="UP000014760">
    <property type="component" value="Unassembled WGS sequence"/>
</dbReference>
<feature type="chain" id="PRO_5011951987" evidence="3">
    <location>
        <begin position="16"/>
        <end position="206"/>
    </location>
</feature>
<dbReference type="EnsemblMetazoa" id="CapteT204485">
    <property type="protein sequence ID" value="CapteP204485"/>
    <property type="gene ID" value="CapteG204485"/>
</dbReference>
<evidence type="ECO:0000313" key="5">
    <source>
        <dbReference type="EnsemblMetazoa" id="CapteP204485"/>
    </source>
</evidence>
<keyword evidence="6" id="KW-1185">Reference proteome</keyword>
<evidence type="ECO:0000313" key="4">
    <source>
        <dbReference type="EMBL" id="ELT91583.1"/>
    </source>
</evidence>
<accession>R7TCV1</accession>
<dbReference type="AlphaFoldDB" id="R7TCV1"/>
<reference evidence="4 6" key="2">
    <citation type="journal article" date="2013" name="Nature">
        <title>Insights into bilaterian evolution from three spiralian genomes.</title>
        <authorList>
            <person name="Simakov O."/>
            <person name="Marletaz F."/>
            <person name="Cho S.J."/>
            <person name="Edsinger-Gonzales E."/>
            <person name="Havlak P."/>
            <person name="Hellsten U."/>
            <person name="Kuo D.H."/>
            <person name="Larsson T."/>
            <person name="Lv J."/>
            <person name="Arendt D."/>
            <person name="Savage R."/>
            <person name="Osoegawa K."/>
            <person name="de Jong P."/>
            <person name="Grimwood J."/>
            <person name="Chapman J.A."/>
            <person name="Shapiro H."/>
            <person name="Aerts A."/>
            <person name="Otillar R.P."/>
            <person name="Terry A.Y."/>
            <person name="Boore J.L."/>
            <person name="Grigoriev I.V."/>
            <person name="Lindberg D.R."/>
            <person name="Seaver E.C."/>
            <person name="Weisblat D.A."/>
            <person name="Putnam N.H."/>
            <person name="Rokhsar D.S."/>
        </authorList>
    </citation>
    <scope>NUCLEOTIDE SEQUENCE</scope>
    <source>
        <strain evidence="4 6">I ESC-2004</strain>
    </source>
</reference>
<organism evidence="4">
    <name type="scientific">Capitella teleta</name>
    <name type="common">Polychaete worm</name>
    <dbReference type="NCBI Taxonomy" id="283909"/>
    <lineage>
        <taxon>Eukaryota</taxon>
        <taxon>Metazoa</taxon>
        <taxon>Spiralia</taxon>
        <taxon>Lophotrochozoa</taxon>
        <taxon>Annelida</taxon>
        <taxon>Polychaeta</taxon>
        <taxon>Sedentaria</taxon>
        <taxon>Scolecida</taxon>
        <taxon>Capitellidae</taxon>
        <taxon>Capitella</taxon>
    </lineage>
</organism>
<feature type="region of interest" description="Disordered" evidence="1">
    <location>
        <begin position="151"/>
        <end position="177"/>
    </location>
</feature>
<feature type="signal peptide" evidence="3">
    <location>
        <begin position="1"/>
        <end position="15"/>
    </location>
</feature>